<dbReference type="GO" id="GO:0005509">
    <property type="term" value="F:calcium ion binding"/>
    <property type="evidence" value="ECO:0007669"/>
    <property type="project" value="InterPro"/>
</dbReference>
<dbReference type="Gene3D" id="1.10.238.10">
    <property type="entry name" value="EF-hand"/>
    <property type="match status" value="1"/>
</dbReference>
<protein>
    <recommendedName>
        <fullName evidence="1">EF-hand domain-containing protein</fullName>
    </recommendedName>
</protein>
<organism evidence="2 3">
    <name type="scientific">Methylocystis heyeri</name>
    <dbReference type="NCBI Taxonomy" id="391905"/>
    <lineage>
        <taxon>Bacteria</taxon>
        <taxon>Pseudomonadati</taxon>
        <taxon>Pseudomonadota</taxon>
        <taxon>Alphaproteobacteria</taxon>
        <taxon>Hyphomicrobiales</taxon>
        <taxon>Methylocystaceae</taxon>
        <taxon>Methylocystis</taxon>
    </lineage>
</organism>
<evidence type="ECO:0000313" key="3">
    <source>
        <dbReference type="Proteomes" id="UP000309061"/>
    </source>
</evidence>
<name>A0A6B8KLC5_9HYPH</name>
<evidence type="ECO:0000313" key="2">
    <source>
        <dbReference type="EMBL" id="QGM48001.1"/>
    </source>
</evidence>
<dbReference type="OrthoDB" id="7366896at2"/>
<reference evidence="2 3" key="1">
    <citation type="submission" date="2019-11" db="EMBL/GenBank/DDBJ databases">
        <title>The genome sequence of Methylocystis heyeri.</title>
        <authorList>
            <person name="Oshkin I.Y."/>
            <person name="Miroshnikov K."/>
            <person name="Dedysh S.N."/>
        </authorList>
    </citation>
    <scope>NUCLEOTIDE SEQUENCE [LARGE SCALE GENOMIC DNA]</scope>
    <source>
        <strain evidence="2 3">H2</strain>
    </source>
</reference>
<dbReference type="Pfam" id="PF13202">
    <property type="entry name" value="EF-hand_5"/>
    <property type="match status" value="1"/>
</dbReference>
<feature type="domain" description="EF-hand" evidence="1">
    <location>
        <begin position="17"/>
        <end position="52"/>
    </location>
</feature>
<sequence length="53" mass="5673">MADKNGDGKLTLDEAKLGMPRVAKHFDQIDKDKKGYVTLDEVKDAAAAAGVAR</sequence>
<dbReference type="Proteomes" id="UP000309061">
    <property type="component" value="Chromosome"/>
</dbReference>
<dbReference type="EMBL" id="CP046052">
    <property type="protein sequence ID" value="QGM48001.1"/>
    <property type="molecule type" value="Genomic_DNA"/>
</dbReference>
<evidence type="ECO:0000259" key="1">
    <source>
        <dbReference type="PROSITE" id="PS50222"/>
    </source>
</evidence>
<dbReference type="SUPFAM" id="SSF47473">
    <property type="entry name" value="EF-hand"/>
    <property type="match status" value="1"/>
</dbReference>
<keyword evidence="3" id="KW-1185">Reference proteome</keyword>
<accession>A0A6B8KLC5</accession>
<dbReference type="Pfam" id="PF13405">
    <property type="entry name" value="EF-hand_6"/>
    <property type="match status" value="1"/>
</dbReference>
<dbReference type="InterPro" id="IPR002048">
    <property type="entry name" value="EF_hand_dom"/>
</dbReference>
<proteinExistence type="predicted"/>
<dbReference type="PROSITE" id="PS50222">
    <property type="entry name" value="EF_HAND_2"/>
    <property type="match status" value="1"/>
</dbReference>
<dbReference type="AlphaFoldDB" id="A0A6B8KLC5"/>
<dbReference type="KEGG" id="mhey:H2LOC_008650"/>
<gene>
    <name evidence="2" type="ORF">H2LOC_008650</name>
</gene>
<dbReference type="InterPro" id="IPR011992">
    <property type="entry name" value="EF-hand-dom_pair"/>
</dbReference>